<evidence type="ECO:0000313" key="13">
    <source>
        <dbReference type="EMBL" id="TVY21934.1"/>
    </source>
</evidence>
<evidence type="ECO:0000256" key="1">
    <source>
        <dbReference type="ARBA" id="ARBA00001971"/>
    </source>
</evidence>
<dbReference type="PRINTS" id="PR00463">
    <property type="entry name" value="EP450I"/>
</dbReference>
<evidence type="ECO:0000256" key="12">
    <source>
        <dbReference type="PIRSR" id="PIRSR602401-1"/>
    </source>
</evidence>
<keyword evidence="8" id="KW-0560">Oxidoreductase</keyword>
<evidence type="ECO:0000256" key="10">
    <source>
        <dbReference type="ARBA" id="ARBA00023033"/>
    </source>
</evidence>
<name>A0A8T9BPA9_9HELO</name>
<evidence type="ECO:0000256" key="4">
    <source>
        <dbReference type="ARBA" id="ARBA00022617"/>
    </source>
</evidence>
<reference evidence="13 14" key="1">
    <citation type="submission" date="2018-05" db="EMBL/GenBank/DDBJ databases">
        <title>Whole genome sequencing for identification of molecular markers to develop diagnostic detection tools for the regulated plant pathogen Lachnellula willkommii.</title>
        <authorList>
            <person name="Giroux E."/>
            <person name="Bilodeau G."/>
        </authorList>
    </citation>
    <scope>NUCLEOTIDE SEQUENCE [LARGE SCALE GENOMIC DNA]</scope>
    <source>
        <strain evidence="13 14">CBS 203.66</strain>
    </source>
</reference>
<keyword evidence="14" id="KW-1185">Reference proteome</keyword>
<evidence type="ECO:0000256" key="11">
    <source>
        <dbReference type="ARBA" id="ARBA00023136"/>
    </source>
</evidence>
<dbReference type="Pfam" id="PF00067">
    <property type="entry name" value="p450"/>
    <property type="match status" value="1"/>
</dbReference>
<dbReference type="InterPro" id="IPR036396">
    <property type="entry name" value="Cyt_P450_sf"/>
</dbReference>
<keyword evidence="4 12" id="KW-0349">Heme</keyword>
<keyword evidence="9 12" id="KW-0408">Iron</keyword>
<sequence>MYAEMETENFQTKTEIIGGPTIFGKFLLEIIYMLVPQKVVRKTYARTKGKLWAVLARNKYHVFVSTQSQIENFSAAPINDLSLQEASYEILPLELHGGVPVGCTPGNLGLWRSTIGSNLRGCLWSLQPLFHLKMIKGLEEEFKAGDFNTEYKVGLNSFAYGITIKINALMIVGENLRTALMKYGGNIDELAALVREEVVDRWDLPTEHCKTKYMDCIQWTMERAKSPTIEGVLCSFSLYTLCKHPEYLEPLRKEAKEATNTAQDAINDGMPLLDSFLKEVARCNPIATVTMPHKVMKPFTFSDGASVPVGNFICIPSAEIMGNEAIYPNASKFDGFRFVESNKSETTGGLKFSHPSWKFPYWGTVKQACPGRFYAALVAKMFISHFITHYDFKLADENVAPKFHWGIASVPHPRLAILVQHRKQEG</sequence>
<dbReference type="InterPro" id="IPR002401">
    <property type="entry name" value="Cyt_P450_E_grp-I"/>
</dbReference>
<evidence type="ECO:0000256" key="8">
    <source>
        <dbReference type="ARBA" id="ARBA00023002"/>
    </source>
</evidence>
<dbReference type="GO" id="GO:0004497">
    <property type="term" value="F:monooxygenase activity"/>
    <property type="evidence" value="ECO:0007669"/>
    <property type="project" value="UniProtKB-KW"/>
</dbReference>
<proteinExistence type="inferred from homology"/>
<dbReference type="GO" id="GO:0016020">
    <property type="term" value="C:membrane"/>
    <property type="evidence" value="ECO:0007669"/>
    <property type="project" value="UniProtKB-SubCell"/>
</dbReference>
<keyword evidence="11" id="KW-0472">Membrane</keyword>
<dbReference type="GO" id="GO:0020037">
    <property type="term" value="F:heme binding"/>
    <property type="evidence" value="ECO:0007669"/>
    <property type="project" value="InterPro"/>
</dbReference>
<dbReference type="InterPro" id="IPR001128">
    <property type="entry name" value="Cyt_P450"/>
</dbReference>
<evidence type="ECO:0000256" key="5">
    <source>
        <dbReference type="ARBA" id="ARBA00022692"/>
    </source>
</evidence>
<keyword evidence="5" id="KW-0812">Transmembrane</keyword>
<protein>
    <submittedName>
        <fullName evidence="13">Cytochrome P450 monooxygenase paxQ</fullName>
    </submittedName>
</protein>
<dbReference type="PANTHER" id="PTHR46206">
    <property type="entry name" value="CYTOCHROME P450"/>
    <property type="match status" value="1"/>
</dbReference>
<dbReference type="Gene3D" id="1.10.630.10">
    <property type="entry name" value="Cytochrome P450"/>
    <property type="match status" value="1"/>
</dbReference>
<comment type="caution">
    <text evidence="13">The sequence shown here is derived from an EMBL/GenBank/DDBJ whole genome shotgun (WGS) entry which is preliminary data.</text>
</comment>
<dbReference type="GO" id="GO:0005506">
    <property type="term" value="F:iron ion binding"/>
    <property type="evidence" value="ECO:0007669"/>
    <property type="project" value="InterPro"/>
</dbReference>
<accession>A0A8T9BPA9</accession>
<dbReference type="AlphaFoldDB" id="A0A8T9BPA9"/>
<evidence type="ECO:0000256" key="7">
    <source>
        <dbReference type="ARBA" id="ARBA00022989"/>
    </source>
</evidence>
<feature type="binding site" description="axial binding residue" evidence="12">
    <location>
        <position position="369"/>
    </location>
    <ligand>
        <name>heme</name>
        <dbReference type="ChEBI" id="CHEBI:30413"/>
    </ligand>
    <ligandPart>
        <name>Fe</name>
        <dbReference type="ChEBI" id="CHEBI:18248"/>
    </ligandPart>
</feature>
<dbReference type="EMBL" id="QGMF01000003">
    <property type="protein sequence ID" value="TVY21934.1"/>
    <property type="molecule type" value="Genomic_DNA"/>
</dbReference>
<organism evidence="13 14">
    <name type="scientific">Lachnellula arida</name>
    <dbReference type="NCBI Taxonomy" id="1316785"/>
    <lineage>
        <taxon>Eukaryota</taxon>
        <taxon>Fungi</taxon>
        <taxon>Dikarya</taxon>
        <taxon>Ascomycota</taxon>
        <taxon>Pezizomycotina</taxon>
        <taxon>Leotiomycetes</taxon>
        <taxon>Helotiales</taxon>
        <taxon>Lachnaceae</taxon>
        <taxon>Lachnellula</taxon>
    </lineage>
</organism>
<keyword evidence="6 12" id="KW-0479">Metal-binding</keyword>
<comment type="subcellular location">
    <subcellularLocation>
        <location evidence="2">Membrane</location>
    </subcellularLocation>
</comment>
<evidence type="ECO:0000256" key="6">
    <source>
        <dbReference type="ARBA" id="ARBA00022723"/>
    </source>
</evidence>
<evidence type="ECO:0000256" key="2">
    <source>
        <dbReference type="ARBA" id="ARBA00004370"/>
    </source>
</evidence>
<evidence type="ECO:0000313" key="14">
    <source>
        <dbReference type="Proteomes" id="UP000469559"/>
    </source>
</evidence>
<comment type="cofactor">
    <cofactor evidence="1 12">
        <name>heme</name>
        <dbReference type="ChEBI" id="CHEBI:30413"/>
    </cofactor>
</comment>
<evidence type="ECO:0000256" key="3">
    <source>
        <dbReference type="ARBA" id="ARBA00010617"/>
    </source>
</evidence>
<keyword evidence="7" id="KW-1133">Transmembrane helix</keyword>
<dbReference type="Proteomes" id="UP000469559">
    <property type="component" value="Unassembled WGS sequence"/>
</dbReference>
<dbReference type="SUPFAM" id="SSF48264">
    <property type="entry name" value="Cytochrome P450"/>
    <property type="match status" value="1"/>
</dbReference>
<dbReference type="GO" id="GO:0016705">
    <property type="term" value="F:oxidoreductase activity, acting on paired donors, with incorporation or reduction of molecular oxygen"/>
    <property type="evidence" value="ECO:0007669"/>
    <property type="project" value="InterPro"/>
</dbReference>
<dbReference type="CDD" id="cd11041">
    <property type="entry name" value="CYP503A1-like"/>
    <property type="match status" value="1"/>
</dbReference>
<dbReference type="PANTHER" id="PTHR46206:SF5">
    <property type="entry name" value="P450, PUTATIVE (EUROFUNG)-RELATED"/>
    <property type="match status" value="1"/>
</dbReference>
<keyword evidence="10 13" id="KW-0503">Monooxygenase</keyword>
<dbReference type="OrthoDB" id="1844152at2759"/>
<evidence type="ECO:0000256" key="9">
    <source>
        <dbReference type="ARBA" id="ARBA00023004"/>
    </source>
</evidence>
<comment type="similarity">
    <text evidence="3">Belongs to the cytochrome P450 family.</text>
</comment>
<gene>
    <name evidence="13" type="primary">paxQ</name>
    <name evidence="13" type="ORF">LARI1_G000377</name>
</gene>